<dbReference type="AlphaFoldDB" id="A0AAJ5WUC7"/>
<dbReference type="PANTHER" id="PTHR43305">
    <property type="entry name" value="FAMILY N-ACETYLTRANSFERASE, PUTATIVE (AFU_ORTHOLOGUE AFUA_2G01380)-RELATED"/>
    <property type="match status" value="1"/>
</dbReference>
<dbReference type="SUPFAM" id="SSF55729">
    <property type="entry name" value="Acyl-CoA N-acyltransferases (Nat)"/>
    <property type="match status" value="1"/>
</dbReference>
<proteinExistence type="predicted"/>
<feature type="domain" description="N-acetyltransferase" evidence="1">
    <location>
        <begin position="25"/>
        <end position="176"/>
    </location>
</feature>
<reference evidence="2" key="1">
    <citation type="submission" date="2023-03" db="EMBL/GenBank/DDBJ databases">
        <title>Andean soil-derived lignocellulolytic bacterial consortium as a source of novel taxa and putative plastic-active enzymes.</title>
        <authorList>
            <person name="Diaz-Garcia L."/>
            <person name="Chuvochina M."/>
            <person name="Feuerriegel G."/>
            <person name="Bunk B."/>
            <person name="Sproer C."/>
            <person name="Streit W.R."/>
            <person name="Rodriguez L.M."/>
            <person name="Overmann J."/>
            <person name="Jimenez D.J."/>
        </authorList>
    </citation>
    <scope>NUCLEOTIDE SEQUENCE</scope>
    <source>
        <strain evidence="2">MAG 7</strain>
    </source>
</reference>
<dbReference type="Proteomes" id="UP001220610">
    <property type="component" value="Chromosome"/>
</dbReference>
<dbReference type="Gene3D" id="3.40.630.30">
    <property type="match status" value="1"/>
</dbReference>
<organism evidence="2 3">
    <name type="scientific">Candidatus Pseudobacter hemicellulosilyticus</name>
    <dbReference type="NCBI Taxonomy" id="3121375"/>
    <lineage>
        <taxon>Bacteria</taxon>
        <taxon>Pseudomonadati</taxon>
        <taxon>Bacteroidota</taxon>
        <taxon>Chitinophagia</taxon>
        <taxon>Chitinophagales</taxon>
        <taxon>Chitinophagaceae</taxon>
        <taxon>Pseudobacter</taxon>
    </lineage>
</organism>
<dbReference type="PROSITE" id="PS51186">
    <property type="entry name" value="GNAT"/>
    <property type="match status" value="1"/>
</dbReference>
<dbReference type="PANTHER" id="PTHR43305:SF1">
    <property type="entry name" value="FAMILY N-ACETYLTRANSFERASE, PUTATIVE (AFU_ORTHOLOGUE AFUA_2G01380)-RELATED"/>
    <property type="match status" value="1"/>
</dbReference>
<evidence type="ECO:0000313" key="2">
    <source>
        <dbReference type="EMBL" id="WEK36777.1"/>
    </source>
</evidence>
<evidence type="ECO:0000259" key="1">
    <source>
        <dbReference type="PROSITE" id="PS51186"/>
    </source>
</evidence>
<name>A0AAJ5WUC7_9BACT</name>
<dbReference type="InterPro" id="IPR000182">
    <property type="entry name" value="GNAT_dom"/>
</dbReference>
<protein>
    <submittedName>
        <fullName evidence="2">GNAT family N-acetyltransferase</fullName>
    </submittedName>
</protein>
<sequence>MLQIVTIAEETGLKQPVDGLEAEQLLFRGVDPLELIRALFREYEEGLGENLCFQSFSAELENPLKKYGPPGGCLLLAVFDGEPAGCAAFTPMADAGACEMKRLYVRPGFRAHGIAAALVRDLLDQAVAAGYRVMRLDTLERLQPAIRLYERFGFKRIEAYYENPLAEVVYMEKRFE</sequence>
<dbReference type="Pfam" id="PF00583">
    <property type="entry name" value="Acetyltransf_1"/>
    <property type="match status" value="1"/>
</dbReference>
<dbReference type="InterPro" id="IPR052777">
    <property type="entry name" value="Acetyltransferase_Enz"/>
</dbReference>
<gene>
    <name evidence="2" type="ORF">P0Y53_04620</name>
</gene>
<dbReference type="GO" id="GO:0016747">
    <property type="term" value="F:acyltransferase activity, transferring groups other than amino-acyl groups"/>
    <property type="evidence" value="ECO:0007669"/>
    <property type="project" value="InterPro"/>
</dbReference>
<dbReference type="CDD" id="cd04301">
    <property type="entry name" value="NAT_SF"/>
    <property type="match status" value="1"/>
</dbReference>
<accession>A0AAJ5WUC7</accession>
<dbReference type="InterPro" id="IPR016181">
    <property type="entry name" value="Acyl_CoA_acyltransferase"/>
</dbReference>
<evidence type="ECO:0000313" key="3">
    <source>
        <dbReference type="Proteomes" id="UP001220610"/>
    </source>
</evidence>
<dbReference type="EMBL" id="CP119311">
    <property type="protein sequence ID" value="WEK36777.1"/>
    <property type="molecule type" value="Genomic_DNA"/>
</dbReference>